<reference evidence="2" key="1">
    <citation type="journal article" date="2021" name="New Phytol.">
        <title>Evolutionary innovations through gain and loss of genes in the ectomycorrhizal Boletales.</title>
        <authorList>
            <person name="Wu G."/>
            <person name="Miyauchi S."/>
            <person name="Morin E."/>
            <person name="Kuo A."/>
            <person name="Drula E."/>
            <person name="Varga T."/>
            <person name="Kohler A."/>
            <person name="Feng B."/>
            <person name="Cao Y."/>
            <person name="Lipzen A."/>
            <person name="Daum C."/>
            <person name="Hundley H."/>
            <person name="Pangilinan J."/>
            <person name="Johnson J."/>
            <person name="Barry K."/>
            <person name="LaButti K."/>
            <person name="Ng V."/>
            <person name="Ahrendt S."/>
            <person name="Min B."/>
            <person name="Choi I.G."/>
            <person name="Park H."/>
            <person name="Plett J.M."/>
            <person name="Magnuson J."/>
            <person name="Spatafora J.W."/>
            <person name="Nagy L.G."/>
            <person name="Henrissat B."/>
            <person name="Grigoriev I.V."/>
            <person name="Yang Z.L."/>
            <person name="Xu J."/>
            <person name="Martin F.M."/>
        </authorList>
    </citation>
    <scope>NUCLEOTIDE SEQUENCE</scope>
    <source>
        <strain evidence="2">KKN 215</strain>
    </source>
</reference>
<feature type="region of interest" description="Disordered" evidence="1">
    <location>
        <begin position="48"/>
        <end position="74"/>
    </location>
</feature>
<proteinExistence type="predicted"/>
<comment type="caution">
    <text evidence="2">The sequence shown here is derived from an EMBL/GenBank/DDBJ whole genome shotgun (WGS) entry which is preliminary data.</text>
</comment>
<evidence type="ECO:0000313" key="3">
    <source>
        <dbReference type="Proteomes" id="UP000813824"/>
    </source>
</evidence>
<dbReference type="EMBL" id="JAEVFJ010000021">
    <property type="protein sequence ID" value="KAH8096991.1"/>
    <property type="molecule type" value="Genomic_DNA"/>
</dbReference>
<sequence length="788" mass="86729">MPIGVGFDDVSSAPDAVTTSQAARSTRGGICEMDHHEPWWIQPGVHAPAPAQDVHSRGELRRGRTTCTRASAGRASQEVATSVDARREAVWELQTVTPQAARSTRGGIGEIDHDGAWWIRGITGRASLGGATSVDARREAVWELQTVTPQAARSTRGGICEIDHDGAWWIRGITGRASLGEATNVDARREAVWELQTVTPQAARSTRGGIGEIDHDGAWWIRGITGRASLGGATSVDARREAVWELQTVTPQAASVLLGGGVSFVVINTSAYLPATSRGGYSPGYMHLRQRRTCTRWEELRRGRTTCTRASAGRASQEVATSEDARREAVWELQTVTPQAASVSLGGGVSFVVINTSAYLPATGRGGYSPGYMHLRQRRTCTRWEELRRGRTTCTRASAGRASQEVATSEDARREAVWELQTVTPQAARSTRGGICEIDHDGAWWIRGITGRASLGEATNVDARREAVWELQTVTPQAARSTRGGIGEIDQCVAGRRSTSRGGYSPGYMHLRQRRTCTRWEELRRGRTTCTRASTGRASQEVATSEDARREAVWELQTPFAKSYARVQNSDPPGSGLRETGMAVKLESAAAAAKPYSQHSLDTEVESEEIIGREIYEQFKDVVILKQQFFAQYDTLLDRGLLFRWSLLAMQYETVETMLRRRASQWDDLEMGEVPTKPVESSITAIVPASSAQPSKTYSVKRRQLPITPAYAFTDYRARGQTLESVIVDVATPPSGHITARNIRGRETIRILRPFDESILLEPLEEDLKAEDERLEGLNVETTRRHSF</sequence>
<gene>
    <name evidence="2" type="ORF">BXZ70DRAFT_908241</name>
</gene>
<feature type="region of interest" description="Disordered" evidence="1">
    <location>
        <begin position="1"/>
        <end position="25"/>
    </location>
</feature>
<accession>A0A8K0UKD8</accession>
<dbReference type="OrthoDB" id="2986975at2759"/>
<keyword evidence="3" id="KW-1185">Reference proteome</keyword>
<dbReference type="AlphaFoldDB" id="A0A8K0UKD8"/>
<name>A0A8K0UKD8_9AGAR</name>
<dbReference type="Proteomes" id="UP000813824">
    <property type="component" value="Unassembled WGS sequence"/>
</dbReference>
<evidence type="ECO:0000256" key="1">
    <source>
        <dbReference type="SAM" id="MobiDB-lite"/>
    </source>
</evidence>
<protein>
    <submittedName>
        <fullName evidence="2">Uncharacterized protein</fullName>
    </submittedName>
</protein>
<evidence type="ECO:0000313" key="2">
    <source>
        <dbReference type="EMBL" id="KAH8096991.1"/>
    </source>
</evidence>
<organism evidence="2 3">
    <name type="scientific">Cristinia sonorae</name>
    <dbReference type="NCBI Taxonomy" id="1940300"/>
    <lineage>
        <taxon>Eukaryota</taxon>
        <taxon>Fungi</taxon>
        <taxon>Dikarya</taxon>
        <taxon>Basidiomycota</taxon>
        <taxon>Agaricomycotina</taxon>
        <taxon>Agaricomycetes</taxon>
        <taxon>Agaricomycetidae</taxon>
        <taxon>Agaricales</taxon>
        <taxon>Pleurotineae</taxon>
        <taxon>Stephanosporaceae</taxon>
        <taxon>Cristinia</taxon>
    </lineage>
</organism>